<dbReference type="EMBL" id="SRLO01000237">
    <property type="protein sequence ID" value="TNN65293.1"/>
    <property type="molecule type" value="Genomic_DNA"/>
</dbReference>
<sequence>MPYGQPHTRLEEGVGKQKWLQRPLATRLQRLLNASTESPYGHPSVVLTRGTALLPSVKPLMMTAGRYQSDQNKKLWINVRGDAQENRSV</sequence>
<evidence type="ECO:0000313" key="1">
    <source>
        <dbReference type="EMBL" id="TNN65293.1"/>
    </source>
</evidence>
<gene>
    <name evidence="1" type="ORF">EYF80_024447</name>
</gene>
<proteinExistence type="predicted"/>
<dbReference type="AlphaFoldDB" id="A0A4Z2HK39"/>
<protein>
    <submittedName>
        <fullName evidence="1">Uncharacterized protein</fullName>
    </submittedName>
</protein>
<organism evidence="1 2">
    <name type="scientific">Liparis tanakae</name>
    <name type="common">Tanaka's snailfish</name>
    <dbReference type="NCBI Taxonomy" id="230148"/>
    <lineage>
        <taxon>Eukaryota</taxon>
        <taxon>Metazoa</taxon>
        <taxon>Chordata</taxon>
        <taxon>Craniata</taxon>
        <taxon>Vertebrata</taxon>
        <taxon>Euteleostomi</taxon>
        <taxon>Actinopterygii</taxon>
        <taxon>Neopterygii</taxon>
        <taxon>Teleostei</taxon>
        <taxon>Neoteleostei</taxon>
        <taxon>Acanthomorphata</taxon>
        <taxon>Eupercaria</taxon>
        <taxon>Perciformes</taxon>
        <taxon>Cottioidei</taxon>
        <taxon>Cottales</taxon>
        <taxon>Liparidae</taxon>
        <taxon>Liparis</taxon>
    </lineage>
</organism>
<accession>A0A4Z2HK39</accession>
<evidence type="ECO:0000313" key="2">
    <source>
        <dbReference type="Proteomes" id="UP000314294"/>
    </source>
</evidence>
<dbReference type="Proteomes" id="UP000314294">
    <property type="component" value="Unassembled WGS sequence"/>
</dbReference>
<comment type="caution">
    <text evidence="1">The sequence shown here is derived from an EMBL/GenBank/DDBJ whole genome shotgun (WGS) entry which is preliminary data.</text>
</comment>
<name>A0A4Z2HK39_9TELE</name>
<keyword evidence="2" id="KW-1185">Reference proteome</keyword>
<reference evidence="1 2" key="1">
    <citation type="submission" date="2019-03" db="EMBL/GenBank/DDBJ databases">
        <title>First draft genome of Liparis tanakae, snailfish: a comprehensive survey of snailfish specific genes.</title>
        <authorList>
            <person name="Kim W."/>
            <person name="Song I."/>
            <person name="Jeong J.-H."/>
            <person name="Kim D."/>
            <person name="Kim S."/>
            <person name="Ryu S."/>
            <person name="Song J.Y."/>
            <person name="Lee S.K."/>
        </authorList>
    </citation>
    <scope>NUCLEOTIDE SEQUENCE [LARGE SCALE GENOMIC DNA]</scope>
    <source>
        <tissue evidence="1">Muscle</tissue>
    </source>
</reference>